<evidence type="ECO:0000256" key="4">
    <source>
        <dbReference type="ARBA" id="ARBA00060557"/>
    </source>
</evidence>
<evidence type="ECO:0000256" key="1">
    <source>
        <dbReference type="ARBA" id="ARBA00007637"/>
    </source>
</evidence>
<dbReference type="CDD" id="cd05272">
    <property type="entry name" value="TDH_SDR_e"/>
    <property type="match status" value="1"/>
</dbReference>
<dbReference type="Pfam" id="PF01370">
    <property type="entry name" value="Epimerase"/>
    <property type="match status" value="1"/>
</dbReference>
<sequence length="366" mass="40303">MRRTAVFGVTAQGGLSLGGKSGARSATALFRSSSPIAATSDRRTYSVEKKQPKVLITGALGQIGTELVPLLRQQYGAENVVASDVRKASGPVGDGGPFAYLDILNMADLERLVVEHKIDWLIHNASILSAAGERNPQLALEINVKGLTNALEAAKRHNLRIFAPSSIAAFGPSTPRDATPDLTIMRPTTVYGVSKLYAELLGDYYHRRWDVDFRSLRYPGVLSSVAPPGGGTTDYAVDIFYWALQKGEFKSFLNKDSALPMMYMPDCLKATTMLLEAPTEALKQRTYNVTAISFTPEELAAAIKKRIPNFRITYEPDFRQAIADSWPASLDDSMARKDWGWKHDFDLEAMVDDMLAKLRIKLGIKQ</sequence>
<evidence type="ECO:0000256" key="2">
    <source>
        <dbReference type="ARBA" id="ARBA00050613"/>
    </source>
</evidence>
<dbReference type="SUPFAM" id="SSF51735">
    <property type="entry name" value="NAD(P)-binding Rossmann-fold domains"/>
    <property type="match status" value="1"/>
</dbReference>
<evidence type="ECO:0000256" key="3">
    <source>
        <dbReference type="ARBA" id="ARBA00059023"/>
    </source>
</evidence>
<dbReference type="InterPro" id="IPR051225">
    <property type="entry name" value="NAD(P)_epim/dehydratase"/>
</dbReference>
<evidence type="ECO:0000256" key="6">
    <source>
        <dbReference type="ARBA" id="ARBA00069940"/>
    </source>
</evidence>
<accession>L8HBC7</accession>
<dbReference type="STRING" id="1257118.L8HBC7"/>
<dbReference type="PANTHER" id="PTHR42687">
    <property type="entry name" value="L-THREONINE 3-DEHYDROGENASE"/>
    <property type="match status" value="1"/>
</dbReference>
<keyword evidence="9" id="KW-1185">Reference proteome</keyword>
<dbReference type="EC" id="1.1.1.103" evidence="5"/>
<evidence type="ECO:0000256" key="5">
    <source>
        <dbReference type="ARBA" id="ARBA00066604"/>
    </source>
</evidence>
<evidence type="ECO:0000259" key="7">
    <source>
        <dbReference type="Pfam" id="PF01370"/>
    </source>
</evidence>
<protein>
    <recommendedName>
        <fullName evidence="6">L-threonine 3-dehydrogenase, mitochondrial</fullName>
        <ecNumber evidence="5">1.1.1.103</ecNumber>
    </recommendedName>
</protein>
<dbReference type="Gene3D" id="3.40.50.720">
    <property type="entry name" value="NAD(P)-binding Rossmann-like Domain"/>
    <property type="match status" value="1"/>
</dbReference>
<comment type="function">
    <text evidence="3">Catalyzes the NAD(+)-dependent oxidation of L-threonine to 2-amino-3-ketobutyrate, mediating L-threonine catabolism.</text>
</comment>
<dbReference type="GO" id="GO:0006567">
    <property type="term" value="P:L-threonine catabolic process"/>
    <property type="evidence" value="ECO:0007669"/>
    <property type="project" value="TreeGrafter"/>
</dbReference>
<comment type="pathway">
    <text evidence="4">Amino-acid degradation; L-threonine degradation via oxydo-reductase pathway; glycine from L-threonine: step 1/2.</text>
</comment>
<dbReference type="GO" id="GO:0008743">
    <property type="term" value="F:L-threonine 3-dehydrogenase activity"/>
    <property type="evidence" value="ECO:0007669"/>
    <property type="project" value="UniProtKB-EC"/>
</dbReference>
<evidence type="ECO:0000313" key="8">
    <source>
        <dbReference type="EMBL" id="ELR22834.1"/>
    </source>
</evidence>
<dbReference type="KEGG" id="acan:ACA1_396200"/>
<dbReference type="InterPro" id="IPR036291">
    <property type="entry name" value="NAD(P)-bd_dom_sf"/>
</dbReference>
<dbReference type="EMBL" id="KB007869">
    <property type="protein sequence ID" value="ELR22834.1"/>
    <property type="molecule type" value="Genomic_DNA"/>
</dbReference>
<proteinExistence type="inferred from homology"/>
<evidence type="ECO:0000313" key="9">
    <source>
        <dbReference type="Proteomes" id="UP000011083"/>
    </source>
</evidence>
<dbReference type="FunFam" id="3.40.50.720:FF:000077">
    <property type="entry name" value="L-threonine 3-dehydrogenase, mitochondrial"/>
    <property type="match status" value="1"/>
</dbReference>
<reference evidence="8 9" key="1">
    <citation type="journal article" date="2013" name="Genome Biol.">
        <title>Genome of Acanthamoeba castellanii highlights extensive lateral gene transfer and early evolution of tyrosine kinase signaling.</title>
        <authorList>
            <person name="Clarke M."/>
            <person name="Lohan A.J."/>
            <person name="Liu B."/>
            <person name="Lagkouvardos I."/>
            <person name="Roy S."/>
            <person name="Zafar N."/>
            <person name="Bertelli C."/>
            <person name="Schilde C."/>
            <person name="Kianianmomeni A."/>
            <person name="Burglin T.R."/>
            <person name="Frech C."/>
            <person name="Turcotte B."/>
            <person name="Kopec K.O."/>
            <person name="Synnott J.M."/>
            <person name="Choo C."/>
            <person name="Paponov I."/>
            <person name="Finkler A."/>
            <person name="Soon Heng Tan C."/>
            <person name="Hutchins A.P."/>
            <person name="Weinmeier T."/>
            <person name="Rattei T."/>
            <person name="Chu J.S."/>
            <person name="Gimenez G."/>
            <person name="Irimia M."/>
            <person name="Rigden D.J."/>
            <person name="Fitzpatrick D.A."/>
            <person name="Lorenzo-Morales J."/>
            <person name="Bateman A."/>
            <person name="Chiu C.H."/>
            <person name="Tang P."/>
            <person name="Hegemann P."/>
            <person name="Fromm H."/>
            <person name="Raoult D."/>
            <person name="Greub G."/>
            <person name="Miranda-Saavedra D."/>
            <person name="Chen N."/>
            <person name="Nash P."/>
            <person name="Ginger M.L."/>
            <person name="Horn M."/>
            <person name="Schaap P."/>
            <person name="Caler L."/>
            <person name="Loftus B."/>
        </authorList>
    </citation>
    <scope>NUCLEOTIDE SEQUENCE [LARGE SCALE GENOMIC DNA]</scope>
    <source>
        <strain evidence="8 9">Neff</strain>
    </source>
</reference>
<dbReference type="RefSeq" id="XP_004351611.1">
    <property type="nucleotide sequence ID" value="XM_004351559.1"/>
</dbReference>
<dbReference type="GeneID" id="14923797"/>
<feature type="domain" description="NAD-dependent epimerase/dehydratase" evidence="7">
    <location>
        <begin position="54"/>
        <end position="289"/>
    </location>
</feature>
<comment type="similarity">
    <text evidence="1">Belongs to the NAD(P)-dependent epimerase/dehydratase family.</text>
</comment>
<name>L8HBC7_ACACF</name>
<dbReference type="OMA" id="HWHASPR"/>
<dbReference type="OrthoDB" id="331544at2759"/>
<dbReference type="Proteomes" id="UP000011083">
    <property type="component" value="Unassembled WGS sequence"/>
</dbReference>
<organism evidence="8 9">
    <name type="scientific">Acanthamoeba castellanii (strain ATCC 30010 / Neff)</name>
    <dbReference type="NCBI Taxonomy" id="1257118"/>
    <lineage>
        <taxon>Eukaryota</taxon>
        <taxon>Amoebozoa</taxon>
        <taxon>Discosea</taxon>
        <taxon>Longamoebia</taxon>
        <taxon>Centramoebida</taxon>
        <taxon>Acanthamoebidae</taxon>
        <taxon>Acanthamoeba</taxon>
    </lineage>
</organism>
<dbReference type="PANTHER" id="PTHR42687:SF1">
    <property type="entry name" value="L-THREONINE 3-DEHYDROGENASE, MITOCHONDRIAL"/>
    <property type="match status" value="1"/>
</dbReference>
<dbReference type="AlphaFoldDB" id="L8HBC7"/>
<gene>
    <name evidence="8" type="ORF">ACA1_396200</name>
</gene>
<comment type="catalytic activity">
    <reaction evidence="2">
        <text>L-threonine + NAD(+) = (2S)-2-amino-3-oxobutanoate + NADH + H(+)</text>
        <dbReference type="Rhea" id="RHEA:13161"/>
        <dbReference type="ChEBI" id="CHEBI:15378"/>
        <dbReference type="ChEBI" id="CHEBI:57540"/>
        <dbReference type="ChEBI" id="CHEBI:57926"/>
        <dbReference type="ChEBI" id="CHEBI:57945"/>
        <dbReference type="ChEBI" id="CHEBI:78948"/>
        <dbReference type="EC" id="1.1.1.103"/>
    </reaction>
</comment>
<dbReference type="VEuPathDB" id="AmoebaDB:ACA1_396200"/>
<dbReference type="InterPro" id="IPR001509">
    <property type="entry name" value="Epimerase_deHydtase"/>
</dbReference>